<evidence type="ECO:0000256" key="7">
    <source>
        <dbReference type="ARBA" id="ARBA00023242"/>
    </source>
</evidence>
<name>A0A834XZ62_APHGI</name>
<keyword evidence="16" id="KW-1185">Reference proteome</keyword>
<dbReference type="OrthoDB" id="6247992at2759"/>
<keyword evidence="6" id="KW-0496">Mitochondrion</keyword>
<evidence type="ECO:0000256" key="9">
    <source>
        <dbReference type="ARBA" id="ARBA00023306"/>
    </source>
</evidence>
<dbReference type="AlphaFoldDB" id="A0A834XZ62"/>
<dbReference type="InterPro" id="IPR018472">
    <property type="entry name" value="Ribosomal_mL64"/>
</dbReference>
<dbReference type="PANTHER" id="PTHR31761:SF1">
    <property type="entry name" value="LARGE RIBOSOMAL SUBUNIT PROTEIN ML64"/>
    <property type="match status" value="1"/>
</dbReference>
<evidence type="ECO:0000256" key="11">
    <source>
        <dbReference type="ARBA" id="ARBA00035184"/>
    </source>
</evidence>
<dbReference type="GO" id="GO:0005840">
    <property type="term" value="C:ribosome"/>
    <property type="evidence" value="ECO:0007669"/>
    <property type="project" value="UniProtKB-KW"/>
</dbReference>
<dbReference type="EMBL" id="JACMRX010000003">
    <property type="protein sequence ID" value="KAF7993541.1"/>
    <property type="molecule type" value="Genomic_DNA"/>
</dbReference>
<evidence type="ECO:0000313" key="16">
    <source>
        <dbReference type="Proteomes" id="UP000639338"/>
    </source>
</evidence>
<dbReference type="Pfam" id="PF10147">
    <property type="entry name" value="CR6_interact"/>
    <property type="match status" value="1"/>
</dbReference>
<accession>A0A834XZ62</accession>
<proteinExistence type="inferred from homology"/>
<organism evidence="15 16">
    <name type="scientific">Aphidius gifuensis</name>
    <name type="common">Parasitoid wasp</name>
    <dbReference type="NCBI Taxonomy" id="684658"/>
    <lineage>
        <taxon>Eukaryota</taxon>
        <taxon>Metazoa</taxon>
        <taxon>Ecdysozoa</taxon>
        <taxon>Arthropoda</taxon>
        <taxon>Hexapoda</taxon>
        <taxon>Insecta</taxon>
        <taxon>Pterygota</taxon>
        <taxon>Neoptera</taxon>
        <taxon>Endopterygota</taxon>
        <taxon>Hymenoptera</taxon>
        <taxon>Apocrita</taxon>
        <taxon>Ichneumonoidea</taxon>
        <taxon>Braconidae</taxon>
        <taxon>Aphidiinae</taxon>
        <taxon>Aphidius</taxon>
    </lineage>
</organism>
<dbReference type="Proteomes" id="UP000639338">
    <property type="component" value="Unassembled WGS sequence"/>
</dbReference>
<dbReference type="InterPro" id="IPR043035">
    <property type="entry name" value="Ribosomal_mL64_sf"/>
</dbReference>
<evidence type="ECO:0000256" key="10">
    <source>
        <dbReference type="ARBA" id="ARBA00030700"/>
    </source>
</evidence>
<evidence type="ECO:0000256" key="14">
    <source>
        <dbReference type="SAM" id="MobiDB-lite"/>
    </source>
</evidence>
<dbReference type="GO" id="GO:0005739">
    <property type="term" value="C:mitochondrion"/>
    <property type="evidence" value="ECO:0007669"/>
    <property type="project" value="UniProtKB-SubCell"/>
</dbReference>
<keyword evidence="8" id="KW-0687">Ribonucleoprotein</keyword>
<evidence type="ECO:0000256" key="13">
    <source>
        <dbReference type="ARBA" id="ARBA00060144"/>
    </source>
</evidence>
<comment type="similarity">
    <text evidence="3">Belongs to the mitochondrion-specific ribosomal protein mL64 family.</text>
</comment>
<gene>
    <name evidence="15" type="ORF">HCN44_010136</name>
</gene>
<reference evidence="15 16" key="1">
    <citation type="submission" date="2020-08" db="EMBL/GenBank/DDBJ databases">
        <title>Aphidius gifuensis genome sequencing and assembly.</title>
        <authorList>
            <person name="Du Z."/>
        </authorList>
    </citation>
    <scope>NUCLEOTIDE SEQUENCE [LARGE SCALE GENOMIC DNA]</scope>
    <source>
        <strain evidence="15">YNYX2018</strain>
        <tissue evidence="15">Adults</tissue>
    </source>
</reference>
<feature type="compositionally biased region" description="Basic and acidic residues" evidence="14">
    <location>
        <begin position="225"/>
        <end position="240"/>
    </location>
</feature>
<evidence type="ECO:0000256" key="3">
    <source>
        <dbReference type="ARBA" id="ARBA00005421"/>
    </source>
</evidence>
<evidence type="ECO:0000313" key="15">
    <source>
        <dbReference type="EMBL" id="KAF7993541.1"/>
    </source>
</evidence>
<evidence type="ECO:0000256" key="12">
    <source>
        <dbReference type="ARBA" id="ARBA00035485"/>
    </source>
</evidence>
<evidence type="ECO:0000256" key="8">
    <source>
        <dbReference type="ARBA" id="ARBA00023274"/>
    </source>
</evidence>
<feature type="compositionally biased region" description="Basic and acidic residues" evidence="14">
    <location>
        <begin position="255"/>
        <end position="265"/>
    </location>
</feature>
<evidence type="ECO:0000256" key="1">
    <source>
        <dbReference type="ARBA" id="ARBA00004123"/>
    </source>
</evidence>
<keyword evidence="7" id="KW-0539">Nucleus</keyword>
<dbReference type="GO" id="GO:1990904">
    <property type="term" value="C:ribonucleoprotein complex"/>
    <property type="evidence" value="ECO:0007669"/>
    <property type="project" value="UniProtKB-KW"/>
</dbReference>
<dbReference type="Gene3D" id="6.10.280.120">
    <property type="entry name" value="Growth arrest and DNA-damage-inducible proteins-interacting protein 1"/>
    <property type="match status" value="1"/>
</dbReference>
<keyword evidence="9" id="KW-0131">Cell cycle</keyword>
<keyword evidence="5" id="KW-0175">Coiled coil</keyword>
<protein>
    <recommendedName>
        <fullName evidence="11">Large ribosomal subunit protein mL64</fullName>
    </recommendedName>
    <alternativeName>
        <fullName evidence="10">39S ribosomal protein L59, mitochondrial</fullName>
    </alternativeName>
    <alternativeName>
        <fullName evidence="12">Growth arrest and DNA damage-inducible proteins-interacting protein 1</fullName>
    </alternativeName>
</protein>
<evidence type="ECO:0000256" key="5">
    <source>
        <dbReference type="ARBA" id="ARBA00023054"/>
    </source>
</evidence>
<dbReference type="GO" id="GO:0005634">
    <property type="term" value="C:nucleus"/>
    <property type="evidence" value="ECO:0007669"/>
    <property type="project" value="UniProtKB-SubCell"/>
</dbReference>
<sequence>MNSRVLISEKGIGLNVGIYRLLLKQCYSTKDVNKIDDVDADETPKYLDYKTPEEQEALLKKRNKSNLRPQDRNRIMGVKPYTESMLWIHDTVRFKQRTVGRYGIDSLDVPVGSIWPTKEEIDDKIDYENTGYPLSVQERWKLIEQRHKEAEEKIQKREMEIAKNMSMVDKWQKDLTDKINKKEREMLAAKERKERLVEEVRRQFGFKIDPRDERFKQMIEMKEKEDKKLKKAAKKEERSKKIMAQLMEQSKSVTTKKEEQPKSSEKQQQNE</sequence>
<comment type="caution">
    <text evidence="15">The sequence shown here is derived from an EMBL/GenBank/DDBJ whole genome shotgun (WGS) entry which is preliminary data.</text>
</comment>
<evidence type="ECO:0000256" key="4">
    <source>
        <dbReference type="ARBA" id="ARBA00022980"/>
    </source>
</evidence>
<comment type="subcellular location">
    <subcellularLocation>
        <location evidence="2">Mitochondrion</location>
    </subcellularLocation>
    <subcellularLocation>
        <location evidence="1">Nucleus</location>
    </subcellularLocation>
</comment>
<evidence type="ECO:0000256" key="2">
    <source>
        <dbReference type="ARBA" id="ARBA00004173"/>
    </source>
</evidence>
<feature type="region of interest" description="Disordered" evidence="14">
    <location>
        <begin position="225"/>
        <end position="271"/>
    </location>
</feature>
<comment type="function">
    <text evidence="13">Acts as a negative regulator of G1 to S cell cycle phase progression by inhibiting cyclin-dependent kinases. Inhibitory effects are additive with GADD45 proteins but also occur in the absence of GADD45 proteins. Acts as a repressor of the orphan nuclear receptor NR4A1 by inhibiting AB domain-mediated transcriptional activity. May be involved in the hormone-mediated regulation of NR4A1 transcriptional activity. May play a role in mitochondrial protein synthesis.</text>
</comment>
<evidence type="ECO:0000256" key="6">
    <source>
        <dbReference type="ARBA" id="ARBA00023128"/>
    </source>
</evidence>
<keyword evidence="4" id="KW-0689">Ribosomal protein</keyword>
<dbReference type="PANTHER" id="PTHR31761">
    <property type="entry name" value="GROWTH ARREST AND DNA DAMAGE-INDUCIBLE PROTEINS-INTERACTING PROTEIN 1 GADD45GIP1"/>
    <property type="match status" value="1"/>
</dbReference>